<evidence type="ECO:0000313" key="1">
    <source>
        <dbReference type="EMBL" id="RJE17177.1"/>
    </source>
</evidence>
<name>A0A3A2Z795_9EURO</name>
<gene>
    <name evidence="1" type="ORF">PHISCL_10486</name>
</gene>
<keyword evidence="2" id="KW-1185">Reference proteome</keyword>
<dbReference type="EMBL" id="MVGC01001457">
    <property type="protein sequence ID" value="RJE17177.1"/>
    <property type="molecule type" value="Genomic_DNA"/>
</dbReference>
<comment type="caution">
    <text evidence="1">The sequence shown here is derived from an EMBL/GenBank/DDBJ whole genome shotgun (WGS) entry which is preliminary data.</text>
</comment>
<organism evidence="1 2">
    <name type="scientific">Aspergillus sclerotialis</name>
    <dbReference type="NCBI Taxonomy" id="2070753"/>
    <lineage>
        <taxon>Eukaryota</taxon>
        <taxon>Fungi</taxon>
        <taxon>Dikarya</taxon>
        <taxon>Ascomycota</taxon>
        <taxon>Pezizomycotina</taxon>
        <taxon>Eurotiomycetes</taxon>
        <taxon>Eurotiomycetidae</taxon>
        <taxon>Eurotiales</taxon>
        <taxon>Aspergillaceae</taxon>
        <taxon>Aspergillus</taxon>
        <taxon>Aspergillus subgen. Polypaecilum</taxon>
    </lineage>
</organism>
<accession>A0A3A2Z795</accession>
<dbReference type="SUPFAM" id="SSF53300">
    <property type="entry name" value="vWA-like"/>
    <property type="match status" value="1"/>
</dbReference>
<dbReference type="Gene3D" id="3.40.50.410">
    <property type="entry name" value="von Willebrand factor, type A domain"/>
    <property type="match status" value="1"/>
</dbReference>
<feature type="non-terminal residue" evidence="1">
    <location>
        <position position="129"/>
    </location>
</feature>
<dbReference type="Proteomes" id="UP000266188">
    <property type="component" value="Unassembled WGS sequence"/>
</dbReference>
<dbReference type="InterPro" id="IPR036465">
    <property type="entry name" value="vWFA_dom_sf"/>
</dbReference>
<proteinExistence type="predicted"/>
<dbReference type="OrthoDB" id="30826at2759"/>
<evidence type="ECO:0000313" key="2">
    <source>
        <dbReference type="Proteomes" id="UP000266188"/>
    </source>
</evidence>
<reference evidence="2" key="1">
    <citation type="submission" date="2017-02" db="EMBL/GenBank/DDBJ databases">
        <authorList>
            <person name="Tafer H."/>
            <person name="Lopandic K."/>
        </authorList>
    </citation>
    <scope>NUCLEOTIDE SEQUENCE [LARGE SCALE GENOMIC DNA]</scope>
    <source>
        <strain evidence="2">CBS 366.77</strain>
    </source>
</reference>
<dbReference type="STRING" id="2070753.A0A3A2Z795"/>
<sequence length="129" mass="14118">MASVLLLGLQTTSLTISAISSIVVAVQMIVSHCKKLKYRKKIVLVTNGLGTIDNDELDQIAGKIKEENIDLVILGVDFDDPEYGVKEEDKDPQKGKNECLLRDLAEGCDGVYGTLEQAVAEMDIPRVKQ</sequence>
<protein>
    <submittedName>
        <fullName evidence="1">Uncharacterized protein</fullName>
    </submittedName>
</protein>
<dbReference type="AlphaFoldDB" id="A0A3A2Z795"/>